<feature type="compositionally biased region" description="Basic and acidic residues" evidence="1">
    <location>
        <begin position="1"/>
        <end position="26"/>
    </location>
</feature>
<name>A0AAJ0GHC4_9PEZI</name>
<dbReference type="EMBL" id="JAWDJX010000003">
    <property type="protein sequence ID" value="KAK3057561.1"/>
    <property type="molecule type" value="Genomic_DNA"/>
</dbReference>
<gene>
    <name evidence="2" type="ORF">LTR09_001745</name>
</gene>
<feature type="region of interest" description="Disordered" evidence="1">
    <location>
        <begin position="1"/>
        <end position="98"/>
    </location>
</feature>
<reference evidence="2" key="1">
    <citation type="submission" date="2023-04" db="EMBL/GenBank/DDBJ databases">
        <title>Black Yeasts Isolated from many extreme environments.</title>
        <authorList>
            <person name="Coleine C."/>
            <person name="Stajich J.E."/>
            <person name="Selbmann L."/>
        </authorList>
    </citation>
    <scope>NUCLEOTIDE SEQUENCE</scope>
    <source>
        <strain evidence="2">CCFEE 5312</strain>
    </source>
</reference>
<accession>A0AAJ0GHC4</accession>
<evidence type="ECO:0000256" key="1">
    <source>
        <dbReference type="SAM" id="MobiDB-lite"/>
    </source>
</evidence>
<feature type="compositionally biased region" description="Polar residues" evidence="1">
    <location>
        <begin position="66"/>
        <end position="80"/>
    </location>
</feature>
<keyword evidence="3" id="KW-1185">Reference proteome</keyword>
<organism evidence="2 3">
    <name type="scientific">Extremus antarcticus</name>
    <dbReference type="NCBI Taxonomy" id="702011"/>
    <lineage>
        <taxon>Eukaryota</taxon>
        <taxon>Fungi</taxon>
        <taxon>Dikarya</taxon>
        <taxon>Ascomycota</taxon>
        <taxon>Pezizomycotina</taxon>
        <taxon>Dothideomycetes</taxon>
        <taxon>Dothideomycetidae</taxon>
        <taxon>Mycosphaerellales</taxon>
        <taxon>Extremaceae</taxon>
        <taxon>Extremus</taxon>
    </lineage>
</organism>
<comment type="caution">
    <text evidence="2">The sequence shown here is derived from an EMBL/GenBank/DDBJ whole genome shotgun (WGS) entry which is preliminary data.</text>
</comment>
<dbReference type="AlphaFoldDB" id="A0AAJ0GHC4"/>
<evidence type="ECO:0000313" key="3">
    <source>
        <dbReference type="Proteomes" id="UP001271007"/>
    </source>
</evidence>
<protein>
    <submittedName>
        <fullName evidence="2">Uncharacterized protein</fullName>
    </submittedName>
</protein>
<proteinExistence type="predicted"/>
<sequence>MDESKHEPESVKTEGVESDDVKREVLSTEDVSGSRLTQAVKRGDVEPSGTMAERLAAVPELEDRTLTSQRRPNEASTPSQEPRPATATGVQPMGADNATASPTFEELETVLPNETLPVHTYSNNVAELHEKLASFEVENRDLKFRLMVMGYKVDEQSTKSCFRMKNRRKVLKAAKKFADRKRDGLHFLCVDDEMLEVVDDQPEGLDRAPGYQACLTWVEFISREDGNPARQRSVYLGQTRT</sequence>
<dbReference type="Proteomes" id="UP001271007">
    <property type="component" value="Unassembled WGS sequence"/>
</dbReference>
<evidence type="ECO:0000313" key="2">
    <source>
        <dbReference type="EMBL" id="KAK3057561.1"/>
    </source>
</evidence>